<dbReference type="STRING" id="857087.Metme_4206"/>
<accession>G0A214</accession>
<dbReference type="SUPFAM" id="SSF57987">
    <property type="entry name" value="Inovirus (filamentous phage) major coat protein"/>
    <property type="match status" value="1"/>
</dbReference>
<dbReference type="Pfam" id="PF19199">
    <property type="entry name" value="Phage_coatGP8"/>
    <property type="match status" value="1"/>
</dbReference>
<dbReference type="HOGENOM" id="CLU_2700518_0_0_6"/>
<dbReference type="Gene3D" id="1.20.5.80">
    <property type="match status" value="1"/>
</dbReference>
<keyword evidence="1" id="KW-1133">Transmembrane helix</keyword>
<proteinExistence type="predicted"/>
<protein>
    <recommendedName>
        <fullName evidence="5">Phage coat protein</fullName>
    </recommendedName>
</protein>
<feature type="chain" id="PRO_5003396455" description="Phage coat protein" evidence="2">
    <location>
        <begin position="25"/>
        <end position="73"/>
    </location>
</feature>
<feature type="transmembrane region" description="Helical" evidence="1">
    <location>
        <begin position="48"/>
        <end position="65"/>
    </location>
</feature>
<dbReference type="EMBL" id="CP002738">
    <property type="protein sequence ID" value="AEG02557.1"/>
    <property type="molecule type" value="Genomic_DNA"/>
</dbReference>
<organism evidence="3 4">
    <name type="scientific">Methylomonas methanica (strain DSM 25384 / MC09)</name>
    <dbReference type="NCBI Taxonomy" id="857087"/>
    <lineage>
        <taxon>Bacteria</taxon>
        <taxon>Pseudomonadati</taxon>
        <taxon>Pseudomonadota</taxon>
        <taxon>Gammaproteobacteria</taxon>
        <taxon>Methylococcales</taxon>
        <taxon>Methylococcaceae</taxon>
        <taxon>Methylomonas</taxon>
    </lineage>
</organism>
<dbReference type="InterPro" id="IPR008020">
    <property type="entry name" value="G8P"/>
</dbReference>
<evidence type="ECO:0000313" key="4">
    <source>
        <dbReference type="Proteomes" id="UP000008888"/>
    </source>
</evidence>
<keyword evidence="2" id="KW-0732">Signal</keyword>
<reference evidence="4" key="3">
    <citation type="submission" date="2011-05" db="EMBL/GenBank/DDBJ databases">
        <title>Complete sequence of Methylomonas methanica MC09.</title>
        <authorList>
            <consortium name="US DOE Joint Genome Institute"/>
            <person name="Lucas S."/>
            <person name="Han J."/>
            <person name="Lapidus A."/>
            <person name="Cheng J.-F."/>
            <person name="Goodwin L."/>
            <person name="Pitluck S."/>
            <person name="Peters L."/>
            <person name="Mikhailova N."/>
            <person name="Teshima H."/>
            <person name="Han C."/>
            <person name="Tapia R."/>
            <person name="Land M."/>
            <person name="Hauser L."/>
            <person name="Kyrpides N."/>
            <person name="Ivanova N."/>
            <person name="Pagani I."/>
            <person name="Stein L."/>
            <person name="Woyke T."/>
        </authorList>
    </citation>
    <scope>NUCLEOTIDE SEQUENCE [LARGE SCALE GENOMIC DNA]</scope>
    <source>
        <strain evidence="4">MC09</strain>
    </source>
</reference>
<dbReference type="KEGG" id="mmt:Metme_4206"/>
<keyword evidence="1" id="KW-0472">Membrane</keyword>
<dbReference type="AlphaFoldDB" id="G0A214"/>
<gene>
    <name evidence="3" type="ordered locus">Metme_4206</name>
</gene>
<reference key="2">
    <citation type="submission" date="2011-05" db="EMBL/GenBank/DDBJ databases">
        <title>Complete genome sequence of the aerobic marine methanotroph Methylomonas methanica MC09.</title>
        <authorList>
            <person name="Boden R."/>
            <person name="Cunliffe M."/>
            <person name="Scanlan J."/>
            <person name="Moussard H."/>
            <person name="Kits K.D."/>
            <person name="Klotz M."/>
            <person name="Jetten M."/>
            <person name="Vuilleumier S."/>
            <person name="Han J."/>
            <person name="Peters L."/>
            <person name="Mikhailova N."/>
            <person name="Teshima H."/>
            <person name="Tapia R."/>
            <person name="Kyrpides N."/>
            <person name="Ivanova N."/>
            <person name="Pagani I."/>
            <person name="Cheng J.-F."/>
            <person name="Goodwin L."/>
            <person name="Han C."/>
            <person name="Hauser L."/>
            <person name="Land M."/>
            <person name="Lapidus A."/>
            <person name="Lucas S."/>
            <person name="Pitluck S."/>
            <person name="Woyke T."/>
            <person name="Stein L.Y."/>
            <person name="Murrell C."/>
        </authorList>
    </citation>
    <scope>NUCLEOTIDE SEQUENCE</scope>
    <source>
        <strain>MC09</strain>
    </source>
</reference>
<feature type="signal peptide" evidence="2">
    <location>
        <begin position="1"/>
        <end position="24"/>
    </location>
</feature>
<dbReference type="PIRSF" id="PIRSF004117">
    <property type="entry name" value="Phage_coat_B"/>
    <property type="match status" value="1"/>
</dbReference>
<evidence type="ECO:0000256" key="2">
    <source>
        <dbReference type="SAM" id="SignalP"/>
    </source>
</evidence>
<evidence type="ECO:0000256" key="1">
    <source>
        <dbReference type="SAM" id="Phobius"/>
    </source>
</evidence>
<keyword evidence="1" id="KW-0812">Transmembrane</keyword>
<evidence type="ECO:0008006" key="5">
    <source>
        <dbReference type="Google" id="ProtNLM"/>
    </source>
</evidence>
<evidence type="ECO:0000313" key="3">
    <source>
        <dbReference type="EMBL" id="AEG02557.1"/>
    </source>
</evidence>
<sequence length="73" mass="7422">MKNFLKNGGLVLAGSVLGVSGANAALPAAATTAFTDLQTDALSLVDLAWTAAIPITIAFIILRMFKRAASSAT</sequence>
<dbReference type="InterPro" id="IPR023390">
    <property type="entry name" value="Phage_M13_G8P_capsid_dom_sf"/>
</dbReference>
<reference evidence="3 4" key="1">
    <citation type="journal article" date="2011" name="J. Bacteriol.">
        <title>Complete Genome Sequence of the Aerobic Marine Methanotroph Methylomonas methanica MC09.</title>
        <authorList>
            <person name="Boden R."/>
            <person name="Cunliffe M."/>
            <person name="Scanlan J."/>
            <person name="Moussard H."/>
            <person name="Kits K.D."/>
            <person name="Klotz M.G."/>
            <person name="Jetten M.S."/>
            <person name="Vuilleumier S."/>
            <person name="Han J."/>
            <person name="Peters L."/>
            <person name="Mikhailova N."/>
            <person name="Teshima H."/>
            <person name="Tapia R."/>
            <person name="Kyrpides N."/>
            <person name="Ivanova N."/>
            <person name="Pagani I."/>
            <person name="Cheng J.F."/>
            <person name="Goodwin L."/>
            <person name="Han C."/>
            <person name="Hauser L."/>
            <person name="Land M.L."/>
            <person name="Lapidus A."/>
            <person name="Lucas S."/>
            <person name="Pitluck S."/>
            <person name="Woyke T."/>
            <person name="Stein L."/>
            <person name="Murrell J.C."/>
        </authorList>
    </citation>
    <scope>NUCLEOTIDE SEQUENCE [LARGE SCALE GENOMIC DNA]</scope>
    <source>
        <strain evidence="3 4">MC09</strain>
    </source>
</reference>
<dbReference type="RefSeq" id="WP_013820772.1">
    <property type="nucleotide sequence ID" value="NC_015572.1"/>
</dbReference>
<name>G0A214_METMM</name>
<dbReference type="Proteomes" id="UP000008888">
    <property type="component" value="Chromosome"/>
</dbReference>
<keyword evidence="4" id="KW-1185">Reference proteome</keyword>